<protein>
    <recommendedName>
        <fullName evidence="4">Virginiamycin B lyase</fullName>
    </recommendedName>
</protein>
<dbReference type="EMBL" id="BAAABV010000015">
    <property type="protein sequence ID" value="GAA0289728.1"/>
    <property type="molecule type" value="Genomic_DNA"/>
</dbReference>
<evidence type="ECO:0008006" key="4">
    <source>
        <dbReference type="Google" id="ProtNLM"/>
    </source>
</evidence>
<feature type="region of interest" description="Disordered" evidence="1">
    <location>
        <begin position="81"/>
        <end position="105"/>
    </location>
</feature>
<comment type="caution">
    <text evidence="2">The sequence shown here is derived from an EMBL/GenBank/DDBJ whole genome shotgun (WGS) entry which is preliminary data.</text>
</comment>
<dbReference type="Proteomes" id="UP001501867">
    <property type="component" value="Unassembled WGS sequence"/>
</dbReference>
<name>A0ABP3F301_9ACTN</name>
<proteinExistence type="predicted"/>
<dbReference type="Pfam" id="PF24684">
    <property type="entry name" value="Vgb_lyase"/>
    <property type="match status" value="1"/>
</dbReference>
<organism evidence="2 3">
    <name type="scientific">Streptomyces polychromogenes</name>
    <dbReference type="NCBI Taxonomy" id="67342"/>
    <lineage>
        <taxon>Bacteria</taxon>
        <taxon>Bacillati</taxon>
        <taxon>Actinomycetota</taxon>
        <taxon>Actinomycetes</taxon>
        <taxon>Kitasatosporales</taxon>
        <taxon>Streptomycetaceae</taxon>
        <taxon>Streptomyces</taxon>
    </lineage>
</organism>
<gene>
    <name evidence="2" type="ORF">GCM10010302_30140</name>
</gene>
<dbReference type="Gene3D" id="2.130.10.10">
    <property type="entry name" value="YVTN repeat-like/Quinoprotein amine dehydrogenase"/>
    <property type="match status" value="1"/>
</dbReference>
<dbReference type="SUPFAM" id="SSF63829">
    <property type="entry name" value="Calcium-dependent phosphotriesterase"/>
    <property type="match status" value="1"/>
</dbReference>
<evidence type="ECO:0000313" key="2">
    <source>
        <dbReference type="EMBL" id="GAA0289728.1"/>
    </source>
</evidence>
<dbReference type="RefSeq" id="WP_344158491.1">
    <property type="nucleotide sequence ID" value="NZ_BAAABV010000015.1"/>
</dbReference>
<keyword evidence="3" id="KW-1185">Reference proteome</keyword>
<evidence type="ECO:0000313" key="3">
    <source>
        <dbReference type="Proteomes" id="UP001501867"/>
    </source>
</evidence>
<evidence type="ECO:0000256" key="1">
    <source>
        <dbReference type="SAM" id="MobiDB-lite"/>
    </source>
</evidence>
<sequence>MFGSAVPRAAARLLFPLPVGIAAGPDGALWFTGIGAGRIGRIFPDGAGTELPLADPGCRPYAVVAGPVGDCWYTGWATDHSGRAGDRPSAAGHRRPPAAPAPEPHGLAFGRDGALYLALEGGAIVRCMP</sequence>
<dbReference type="InterPro" id="IPR015943">
    <property type="entry name" value="WD40/YVTN_repeat-like_dom_sf"/>
</dbReference>
<accession>A0ABP3F301</accession>
<reference evidence="3" key="1">
    <citation type="journal article" date="2019" name="Int. J. Syst. Evol. Microbiol.">
        <title>The Global Catalogue of Microorganisms (GCM) 10K type strain sequencing project: providing services to taxonomists for standard genome sequencing and annotation.</title>
        <authorList>
            <consortium name="The Broad Institute Genomics Platform"/>
            <consortium name="The Broad Institute Genome Sequencing Center for Infectious Disease"/>
            <person name="Wu L."/>
            <person name="Ma J."/>
        </authorList>
    </citation>
    <scope>NUCLEOTIDE SEQUENCE [LARGE SCALE GENOMIC DNA]</scope>
    <source>
        <strain evidence="3">JCM 4505</strain>
    </source>
</reference>